<protein>
    <submittedName>
        <fullName evidence="8">Uncharacterized protein</fullName>
    </submittedName>
</protein>
<dbReference type="SMART" id="SM00184">
    <property type="entry name" value="RING"/>
    <property type="match status" value="1"/>
</dbReference>
<feature type="compositionally biased region" description="Acidic residues" evidence="5">
    <location>
        <begin position="307"/>
        <end position="316"/>
    </location>
</feature>
<dbReference type="InterPro" id="IPR001841">
    <property type="entry name" value="Znf_RING"/>
</dbReference>
<evidence type="ECO:0000256" key="2">
    <source>
        <dbReference type="ARBA" id="ARBA00022771"/>
    </source>
</evidence>
<dbReference type="InterPro" id="IPR039971">
    <property type="entry name" value="CWC24-like"/>
</dbReference>
<feature type="compositionally biased region" description="Low complexity" evidence="5">
    <location>
        <begin position="342"/>
        <end position="356"/>
    </location>
</feature>
<proteinExistence type="predicted"/>
<evidence type="ECO:0000313" key="9">
    <source>
        <dbReference type="EMBL" id="KFD67287.1"/>
    </source>
</evidence>
<dbReference type="GO" id="GO:0034247">
    <property type="term" value="P:snoRNA splicing"/>
    <property type="evidence" value="ECO:0007669"/>
    <property type="project" value="TreeGrafter"/>
</dbReference>
<dbReference type="InterPro" id="IPR017907">
    <property type="entry name" value="Znf_RING_CS"/>
</dbReference>
<dbReference type="SUPFAM" id="SSF90229">
    <property type="entry name" value="CCCH zinc finger"/>
    <property type="match status" value="1"/>
</dbReference>
<dbReference type="Proteomes" id="UP000030758">
    <property type="component" value="Unassembled WGS sequence"/>
</dbReference>
<dbReference type="Pfam" id="PF13445">
    <property type="entry name" value="zf-RING_UBOX"/>
    <property type="match status" value="1"/>
</dbReference>
<feature type="region of interest" description="Disordered" evidence="5">
    <location>
        <begin position="82"/>
        <end position="106"/>
    </location>
</feature>
<gene>
    <name evidence="8" type="ORF">M513_05055</name>
    <name evidence="9" type="ORF">M514_05055</name>
</gene>
<dbReference type="AlphaFoldDB" id="A0A085M9Z0"/>
<evidence type="ECO:0000313" key="10">
    <source>
        <dbReference type="Proteomes" id="UP000030764"/>
    </source>
</evidence>
<evidence type="ECO:0000259" key="6">
    <source>
        <dbReference type="PROSITE" id="PS50089"/>
    </source>
</evidence>
<evidence type="ECO:0000259" key="7">
    <source>
        <dbReference type="PROSITE" id="PS50103"/>
    </source>
</evidence>
<dbReference type="Pfam" id="PF00642">
    <property type="entry name" value="zf-CCCH"/>
    <property type="match status" value="1"/>
</dbReference>
<dbReference type="PANTHER" id="PTHR12930">
    <property type="entry name" value="ZINC FINGER PROTEIN 183"/>
    <property type="match status" value="1"/>
</dbReference>
<feature type="domain" description="C3H1-type" evidence="7">
    <location>
        <begin position="174"/>
        <end position="202"/>
    </location>
</feature>
<feature type="domain" description="RING-type" evidence="6">
    <location>
        <begin position="242"/>
        <end position="279"/>
    </location>
</feature>
<feature type="zinc finger region" description="C3H1-type" evidence="4">
    <location>
        <begin position="174"/>
        <end position="202"/>
    </location>
</feature>
<keyword evidence="3 4" id="KW-0862">Zinc</keyword>
<dbReference type="PROSITE" id="PS50103">
    <property type="entry name" value="ZF_C3H1"/>
    <property type="match status" value="1"/>
</dbReference>
<dbReference type="InterPro" id="IPR036855">
    <property type="entry name" value="Znf_CCCH_sf"/>
</dbReference>
<evidence type="ECO:0000256" key="3">
    <source>
        <dbReference type="ARBA" id="ARBA00022833"/>
    </source>
</evidence>
<dbReference type="GO" id="GO:0005684">
    <property type="term" value="C:U2-type spliceosomal complex"/>
    <property type="evidence" value="ECO:0007669"/>
    <property type="project" value="TreeGrafter"/>
</dbReference>
<dbReference type="InterPro" id="IPR000571">
    <property type="entry name" value="Znf_CCCH"/>
</dbReference>
<reference evidence="8 10" key="1">
    <citation type="journal article" date="2014" name="Nat. Genet.">
        <title>Genome and transcriptome of the porcine whipworm Trichuris suis.</title>
        <authorList>
            <person name="Jex A.R."/>
            <person name="Nejsum P."/>
            <person name="Schwarz E.M."/>
            <person name="Hu L."/>
            <person name="Young N.D."/>
            <person name="Hall R.S."/>
            <person name="Korhonen P.K."/>
            <person name="Liao S."/>
            <person name="Thamsborg S."/>
            <person name="Xia J."/>
            <person name="Xu P."/>
            <person name="Wang S."/>
            <person name="Scheerlinck J.P."/>
            <person name="Hofmann A."/>
            <person name="Sternberg P.W."/>
            <person name="Wang J."/>
            <person name="Gasser R.B."/>
        </authorList>
    </citation>
    <scope>NUCLEOTIDE SEQUENCE [LARGE SCALE GENOMIC DNA]</scope>
    <source>
        <strain evidence="9">DCEP-RM93F</strain>
        <strain evidence="8">DCEP-RM93M</strain>
    </source>
</reference>
<feature type="region of interest" description="Disordered" evidence="5">
    <location>
        <begin position="23"/>
        <end position="43"/>
    </location>
</feature>
<dbReference type="PROSITE" id="PS00518">
    <property type="entry name" value="ZF_RING_1"/>
    <property type="match status" value="1"/>
</dbReference>
<dbReference type="PANTHER" id="PTHR12930:SF0">
    <property type="entry name" value="RING FINGER PROTEIN 113B"/>
    <property type="match status" value="1"/>
</dbReference>
<feature type="region of interest" description="Disordered" evidence="5">
    <location>
        <begin position="301"/>
        <end position="356"/>
    </location>
</feature>
<name>A0A085M9Z0_9BILA</name>
<dbReference type="GO" id="GO:0008270">
    <property type="term" value="F:zinc ion binding"/>
    <property type="evidence" value="ECO:0007669"/>
    <property type="project" value="UniProtKB-KW"/>
</dbReference>
<dbReference type="PROSITE" id="PS50089">
    <property type="entry name" value="ZF_RING_2"/>
    <property type="match status" value="1"/>
</dbReference>
<dbReference type="EMBL" id="KL367516">
    <property type="protein sequence ID" value="KFD67287.1"/>
    <property type="molecule type" value="Genomic_DNA"/>
</dbReference>
<dbReference type="EMBL" id="KL363211">
    <property type="protein sequence ID" value="KFD54036.1"/>
    <property type="molecule type" value="Genomic_DNA"/>
</dbReference>
<dbReference type="InterPro" id="IPR013083">
    <property type="entry name" value="Znf_RING/FYVE/PHD"/>
</dbReference>
<keyword evidence="10" id="KW-1185">Reference proteome</keyword>
<keyword evidence="1 4" id="KW-0479">Metal-binding</keyword>
<dbReference type="Gene3D" id="3.30.40.10">
    <property type="entry name" value="Zinc/RING finger domain, C3HC4 (zinc finger)"/>
    <property type="match status" value="1"/>
</dbReference>
<evidence type="ECO:0000256" key="4">
    <source>
        <dbReference type="PROSITE-ProRule" id="PRU00723"/>
    </source>
</evidence>
<dbReference type="SUPFAM" id="SSF57850">
    <property type="entry name" value="RING/U-box"/>
    <property type="match status" value="1"/>
</dbReference>
<keyword evidence="2 4" id="KW-0863">Zinc-finger</keyword>
<organism evidence="8 10">
    <name type="scientific">Trichuris suis</name>
    <name type="common">pig whipworm</name>
    <dbReference type="NCBI Taxonomy" id="68888"/>
    <lineage>
        <taxon>Eukaryota</taxon>
        <taxon>Metazoa</taxon>
        <taxon>Ecdysozoa</taxon>
        <taxon>Nematoda</taxon>
        <taxon>Enoplea</taxon>
        <taxon>Dorylaimia</taxon>
        <taxon>Trichinellida</taxon>
        <taxon>Trichuridae</taxon>
        <taxon>Trichuris</taxon>
    </lineage>
</organism>
<evidence type="ECO:0000256" key="1">
    <source>
        <dbReference type="ARBA" id="ARBA00022723"/>
    </source>
</evidence>
<sequence length="356" mass="39819">MEEANVSTAQKVVFKKLGSFRPKGRAIRKRRASEASSSSEEEVHIAAVKKTVRENPMVQTTVKSHDKNSEAVPDVFVPAEGTGDCREGPSDMGATWSFQGDTERDRDSQAQFERALKIQEEKRGKGEDNIYRGMNAYGGFIESKGSAVGNASNGLNRRGPLRAPVYIRRTVRWDYRPDICKDYKETGFCGFGDSCIFLHDRSDYKHGWELEREWEQGRYGKEDEDVHKYEIHEEEDKMPTECPICQQPFKNPVITKCNHYFCEACALQHSRKTLKCFVCGKGTMGLFTNVKSLEKASADETHKCSDVESEESELSDEATAVQTLDIDPNVTCTKNPSDESDGSASGSESDSNNDAS</sequence>
<dbReference type="CDD" id="cd16539">
    <property type="entry name" value="RING-HC_RNF113A_B"/>
    <property type="match status" value="1"/>
</dbReference>
<dbReference type="Proteomes" id="UP000030764">
    <property type="component" value="Unassembled WGS sequence"/>
</dbReference>
<dbReference type="InterPro" id="IPR027370">
    <property type="entry name" value="Znf-RING_euk"/>
</dbReference>
<evidence type="ECO:0000313" key="8">
    <source>
        <dbReference type="EMBL" id="KFD54036.1"/>
    </source>
</evidence>
<accession>A0A085M9Z0</accession>
<dbReference type="SMART" id="SM00356">
    <property type="entry name" value="ZnF_C3H1"/>
    <property type="match status" value="1"/>
</dbReference>
<evidence type="ECO:0000256" key="5">
    <source>
        <dbReference type="SAM" id="MobiDB-lite"/>
    </source>
</evidence>